<comment type="caution">
    <text evidence="1">The sequence shown here is derived from an EMBL/GenBank/DDBJ whole genome shotgun (WGS) entry which is preliminary data.</text>
</comment>
<organism evidence="1 2">
    <name type="scientific">Ophiophagus hannah</name>
    <name type="common">King cobra</name>
    <name type="synonym">Naja hannah</name>
    <dbReference type="NCBI Taxonomy" id="8665"/>
    <lineage>
        <taxon>Eukaryota</taxon>
        <taxon>Metazoa</taxon>
        <taxon>Chordata</taxon>
        <taxon>Craniata</taxon>
        <taxon>Vertebrata</taxon>
        <taxon>Euteleostomi</taxon>
        <taxon>Lepidosauria</taxon>
        <taxon>Squamata</taxon>
        <taxon>Bifurcata</taxon>
        <taxon>Unidentata</taxon>
        <taxon>Episquamata</taxon>
        <taxon>Toxicofera</taxon>
        <taxon>Serpentes</taxon>
        <taxon>Colubroidea</taxon>
        <taxon>Elapidae</taxon>
        <taxon>Elapinae</taxon>
        <taxon>Ophiophagus</taxon>
    </lineage>
</organism>
<evidence type="ECO:0000313" key="2">
    <source>
        <dbReference type="Proteomes" id="UP000018936"/>
    </source>
</evidence>
<feature type="non-terminal residue" evidence="1">
    <location>
        <position position="1"/>
    </location>
</feature>
<protein>
    <submittedName>
        <fullName evidence="1">Uncharacterized protein</fullName>
    </submittedName>
</protein>
<proteinExistence type="predicted"/>
<keyword evidence="2" id="KW-1185">Reference proteome</keyword>
<sequence length="93" mass="9742">MLVAAKKKSREGFCGQFYKQGNQRAFPADLGTEATASGPTSVAEKSSVASLAQQKPCGAKKKIFSQPLASLEGNRAGAMEERVLLPASAAITR</sequence>
<reference evidence="1 2" key="1">
    <citation type="journal article" date="2013" name="Proc. Natl. Acad. Sci. U.S.A.">
        <title>The king cobra genome reveals dynamic gene evolution and adaptation in the snake venom system.</title>
        <authorList>
            <person name="Vonk F.J."/>
            <person name="Casewell N.R."/>
            <person name="Henkel C.V."/>
            <person name="Heimberg A.M."/>
            <person name="Jansen H.J."/>
            <person name="McCleary R.J."/>
            <person name="Kerkkamp H.M."/>
            <person name="Vos R.A."/>
            <person name="Guerreiro I."/>
            <person name="Calvete J.J."/>
            <person name="Wuster W."/>
            <person name="Woods A.E."/>
            <person name="Logan J.M."/>
            <person name="Harrison R.A."/>
            <person name="Castoe T.A."/>
            <person name="de Koning A.P."/>
            <person name="Pollock D.D."/>
            <person name="Yandell M."/>
            <person name="Calderon D."/>
            <person name="Renjifo C."/>
            <person name="Currier R.B."/>
            <person name="Salgado D."/>
            <person name="Pla D."/>
            <person name="Sanz L."/>
            <person name="Hyder A.S."/>
            <person name="Ribeiro J.M."/>
            <person name="Arntzen J.W."/>
            <person name="van den Thillart G.E."/>
            <person name="Boetzer M."/>
            <person name="Pirovano W."/>
            <person name="Dirks R.P."/>
            <person name="Spaink H.P."/>
            <person name="Duboule D."/>
            <person name="McGlinn E."/>
            <person name="Kini R.M."/>
            <person name="Richardson M.K."/>
        </authorList>
    </citation>
    <scope>NUCLEOTIDE SEQUENCE</scope>
    <source>
        <tissue evidence="1">Blood</tissue>
    </source>
</reference>
<accession>V8N9N1</accession>
<dbReference type="Proteomes" id="UP000018936">
    <property type="component" value="Unassembled WGS sequence"/>
</dbReference>
<dbReference type="AlphaFoldDB" id="V8N9N1"/>
<gene>
    <name evidence="1" type="ORF">L345_15475</name>
</gene>
<dbReference type="EMBL" id="AZIM01006258">
    <property type="protein sequence ID" value="ETE58805.1"/>
    <property type="molecule type" value="Genomic_DNA"/>
</dbReference>
<evidence type="ECO:0000313" key="1">
    <source>
        <dbReference type="EMBL" id="ETE58805.1"/>
    </source>
</evidence>
<name>V8N9N1_OPHHA</name>